<keyword evidence="4" id="KW-1185">Reference proteome</keyword>
<reference evidence="3 4" key="1">
    <citation type="submission" date="2023-09" db="EMBL/GenBank/DDBJ databases">
        <authorList>
            <person name="Rey-Velasco X."/>
        </authorList>
    </citation>
    <scope>NUCLEOTIDE SEQUENCE [LARGE SCALE GENOMIC DNA]</scope>
    <source>
        <strain evidence="3 4">W311</strain>
    </source>
</reference>
<dbReference type="EMBL" id="CP135076">
    <property type="protein sequence ID" value="WNO54709.1"/>
    <property type="molecule type" value="Genomic_DNA"/>
</dbReference>
<evidence type="ECO:0000256" key="1">
    <source>
        <dbReference type="SAM" id="Phobius"/>
    </source>
</evidence>
<name>A0ABZ0BBQ0_9SPHN</name>
<feature type="signal peptide" evidence="2">
    <location>
        <begin position="1"/>
        <end position="21"/>
    </location>
</feature>
<protein>
    <submittedName>
        <fullName evidence="3">Uncharacterized protein</fullName>
    </submittedName>
</protein>
<keyword evidence="1" id="KW-0472">Membrane</keyword>
<evidence type="ECO:0000313" key="3">
    <source>
        <dbReference type="EMBL" id="WNO54709.1"/>
    </source>
</evidence>
<accession>A0ABZ0BBQ0</accession>
<dbReference type="RefSeq" id="WP_313917503.1">
    <property type="nucleotide sequence ID" value="NZ_CP135076.1"/>
</dbReference>
<feature type="transmembrane region" description="Helical" evidence="1">
    <location>
        <begin position="53"/>
        <end position="74"/>
    </location>
</feature>
<evidence type="ECO:0000313" key="4">
    <source>
        <dbReference type="Proteomes" id="UP001302249"/>
    </source>
</evidence>
<evidence type="ECO:0000256" key="2">
    <source>
        <dbReference type="SAM" id="SignalP"/>
    </source>
</evidence>
<keyword evidence="2" id="KW-0732">Signal</keyword>
<dbReference type="Proteomes" id="UP001302249">
    <property type="component" value="Chromosome"/>
</dbReference>
<sequence>MTGKFFAAAAALSVVAAPAMAAPAQSASARSASSVAVSQHVRASSDVKKSSKLASGALIPAVVLGAGILAIPVIDAVKDDNEDLPDSVG</sequence>
<keyword evidence="1" id="KW-0812">Transmembrane</keyword>
<feature type="chain" id="PRO_5045230339" evidence="2">
    <location>
        <begin position="22"/>
        <end position="89"/>
    </location>
</feature>
<gene>
    <name evidence="3" type="ORF">RPR59_05530</name>
</gene>
<proteinExistence type="predicted"/>
<organism evidence="3 4">
    <name type="scientific">Stakelama saccharophila</name>
    <dbReference type="NCBI Taxonomy" id="3075605"/>
    <lineage>
        <taxon>Bacteria</taxon>
        <taxon>Pseudomonadati</taxon>
        <taxon>Pseudomonadota</taxon>
        <taxon>Alphaproteobacteria</taxon>
        <taxon>Sphingomonadales</taxon>
        <taxon>Sphingomonadaceae</taxon>
        <taxon>Stakelama</taxon>
    </lineage>
</organism>
<keyword evidence="1" id="KW-1133">Transmembrane helix</keyword>